<dbReference type="PANTHER" id="PTHR47926:SF347">
    <property type="entry name" value="PENTATRICOPEPTIDE REPEAT-CONTAINING PROTEIN"/>
    <property type="match status" value="1"/>
</dbReference>
<sequence length="143" mass="16266">MMFINNGSGTFSQRRDSSLYSQLGPVMHCYLSNAHLVFEEIPEPNLVSWTSMISSYVHDGQYYVGLRMYYLMLQSGLRPNEFVCPGFAYHGQVLKSGFEWYSFCSSSILGIYVAHGDVGDAYKVLPWDSGGESIWSILEYIDR</sequence>
<evidence type="ECO:0000313" key="4">
    <source>
        <dbReference type="Proteomes" id="UP000237000"/>
    </source>
</evidence>
<dbReference type="InterPro" id="IPR002885">
    <property type="entry name" value="PPR_rpt"/>
</dbReference>
<dbReference type="InterPro" id="IPR046960">
    <property type="entry name" value="PPR_At4g14850-like_plant"/>
</dbReference>
<keyword evidence="4" id="KW-1185">Reference proteome</keyword>
<dbReference type="GO" id="GO:0003723">
    <property type="term" value="F:RNA binding"/>
    <property type="evidence" value="ECO:0007669"/>
    <property type="project" value="InterPro"/>
</dbReference>
<dbReference type="Proteomes" id="UP000237000">
    <property type="component" value="Unassembled WGS sequence"/>
</dbReference>
<dbReference type="PANTHER" id="PTHR47926">
    <property type="entry name" value="PENTATRICOPEPTIDE REPEAT-CONTAINING PROTEIN"/>
    <property type="match status" value="1"/>
</dbReference>
<dbReference type="NCBIfam" id="TIGR00756">
    <property type="entry name" value="PPR"/>
    <property type="match status" value="1"/>
</dbReference>
<evidence type="ECO:0000256" key="1">
    <source>
        <dbReference type="ARBA" id="ARBA00022737"/>
    </source>
</evidence>
<accession>A0A2P5BXA2</accession>
<dbReference type="AlphaFoldDB" id="A0A2P5BXA2"/>
<dbReference type="Gene3D" id="1.25.40.10">
    <property type="entry name" value="Tetratricopeptide repeat domain"/>
    <property type="match status" value="1"/>
</dbReference>
<dbReference type="Pfam" id="PF01535">
    <property type="entry name" value="PPR"/>
    <property type="match status" value="1"/>
</dbReference>
<feature type="repeat" description="PPR" evidence="2">
    <location>
        <begin position="45"/>
        <end position="79"/>
    </location>
</feature>
<evidence type="ECO:0000256" key="2">
    <source>
        <dbReference type="PROSITE-ProRule" id="PRU00708"/>
    </source>
</evidence>
<name>A0A2P5BXA2_TREOI</name>
<protein>
    <submittedName>
        <fullName evidence="3">Pentatricopeptide repeat</fullName>
    </submittedName>
</protein>
<comment type="caution">
    <text evidence="3">The sequence shown here is derived from an EMBL/GenBank/DDBJ whole genome shotgun (WGS) entry which is preliminary data.</text>
</comment>
<gene>
    <name evidence="3" type="ORF">TorRG33x02_305340</name>
</gene>
<dbReference type="GO" id="GO:0009451">
    <property type="term" value="P:RNA modification"/>
    <property type="evidence" value="ECO:0007669"/>
    <property type="project" value="InterPro"/>
</dbReference>
<dbReference type="InParanoid" id="A0A2P5BXA2"/>
<dbReference type="STRING" id="63057.A0A2P5BXA2"/>
<keyword evidence="1" id="KW-0677">Repeat</keyword>
<reference evidence="4" key="1">
    <citation type="submission" date="2016-06" db="EMBL/GenBank/DDBJ databases">
        <title>Parallel loss of symbiosis genes in relatives of nitrogen-fixing non-legume Parasponia.</title>
        <authorList>
            <person name="Van Velzen R."/>
            <person name="Holmer R."/>
            <person name="Bu F."/>
            <person name="Rutten L."/>
            <person name="Van Zeijl A."/>
            <person name="Liu W."/>
            <person name="Santuari L."/>
            <person name="Cao Q."/>
            <person name="Sharma T."/>
            <person name="Shen D."/>
            <person name="Roswanjaya Y."/>
            <person name="Wardhani T."/>
            <person name="Kalhor M.S."/>
            <person name="Jansen J."/>
            <person name="Van den Hoogen J."/>
            <person name="Gungor B."/>
            <person name="Hartog M."/>
            <person name="Hontelez J."/>
            <person name="Verver J."/>
            <person name="Yang W.-C."/>
            <person name="Schijlen E."/>
            <person name="Repin R."/>
            <person name="Schilthuizen M."/>
            <person name="Schranz E."/>
            <person name="Heidstra R."/>
            <person name="Miyata K."/>
            <person name="Fedorova E."/>
            <person name="Kohlen W."/>
            <person name="Bisseling T."/>
            <person name="Smit S."/>
            <person name="Geurts R."/>
        </authorList>
    </citation>
    <scope>NUCLEOTIDE SEQUENCE [LARGE SCALE GENOMIC DNA]</scope>
    <source>
        <strain evidence="4">cv. RG33-2</strain>
    </source>
</reference>
<evidence type="ECO:0000313" key="3">
    <source>
        <dbReference type="EMBL" id="PON53418.1"/>
    </source>
</evidence>
<organism evidence="3 4">
    <name type="scientific">Trema orientale</name>
    <name type="common">Charcoal tree</name>
    <name type="synonym">Celtis orientalis</name>
    <dbReference type="NCBI Taxonomy" id="63057"/>
    <lineage>
        <taxon>Eukaryota</taxon>
        <taxon>Viridiplantae</taxon>
        <taxon>Streptophyta</taxon>
        <taxon>Embryophyta</taxon>
        <taxon>Tracheophyta</taxon>
        <taxon>Spermatophyta</taxon>
        <taxon>Magnoliopsida</taxon>
        <taxon>eudicotyledons</taxon>
        <taxon>Gunneridae</taxon>
        <taxon>Pentapetalae</taxon>
        <taxon>rosids</taxon>
        <taxon>fabids</taxon>
        <taxon>Rosales</taxon>
        <taxon>Cannabaceae</taxon>
        <taxon>Trema</taxon>
    </lineage>
</organism>
<dbReference type="InterPro" id="IPR011990">
    <property type="entry name" value="TPR-like_helical_dom_sf"/>
</dbReference>
<dbReference type="PROSITE" id="PS51375">
    <property type="entry name" value="PPR"/>
    <property type="match status" value="1"/>
</dbReference>
<proteinExistence type="predicted"/>
<dbReference type="EMBL" id="JXTC01000444">
    <property type="protein sequence ID" value="PON53418.1"/>
    <property type="molecule type" value="Genomic_DNA"/>
</dbReference>
<dbReference type="OrthoDB" id="185373at2759"/>